<keyword evidence="6" id="KW-1185">Reference proteome</keyword>
<dbReference type="Gene3D" id="3.40.50.2000">
    <property type="entry name" value="Glycogen Phosphorylase B"/>
    <property type="match status" value="2"/>
</dbReference>
<evidence type="ECO:0000313" key="6">
    <source>
        <dbReference type="Proteomes" id="UP000738349"/>
    </source>
</evidence>
<protein>
    <recommendedName>
        <fullName evidence="7">Glycosyltransferase family 28 N-terminal domain-containing protein</fullName>
    </recommendedName>
</protein>
<evidence type="ECO:0000256" key="1">
    <source>
        <dbReference type="ARBA" id="ARBA00022679"/>
    </source>
</evidence>
<dbReference type="SUPFAM" id="SSF53756">
    <property type="entry name" value="UDP-Glycosyltransferase/glycogen phosphorylase"/>
    <property type="match status" value="1"/>
</dbReference>
<organism evidence="5 6">
    <name type="scientific">Dactylonectria macrodidyma</name>
    <dbReference type="NCBI Taxonomy" id="307937"/>
    <lineage>
        <taxon>Eukaryota</taxon>
        <taxon>Fungi</taxon>
        <taxon>Dikarya</taxon>
        <taxon>Ascomycota</taxon>
        <taxon>Pezizomycotina</taxon>
        <taxon>Sordariomycetes</taxon>
        <taxon>Hypocreomycetidae</taxon>
        <taxon>Hypocreales</taxon>
        <taxon>Nectriaceae</taxon>
        <taxon>Dactylonectria</taxon>
    </lineage>
</organism>
<keyword evidence="1" id="KW-0808">Transferase</keyword>
<dbReference type="PANTHER" id="PTHR48050:SF27">
    <property type="entry name" value="GLUCOSYLTRANSFERASE, PUTATIVE (AFU_ORTHOLOGUE AFUA_7G04880)-RELATED"/>
    <property type="match status" value="1"/>
</dbReference>
<name>A0A9P9IK32_9HYPO</name>
<dbReference type="InterPro" id="IPR002213">
    <property type="entry name" value="UDP_glucos_trans"/>
</dbReference>
<dbReference type="InterPro" id="IPR050426">
    <property type="entry name" value="Glycosyltransferase_28"/>
</dbReference>
<dbReference type="InterPro" id="IPR004276">
    <property type="entry name" value="GlycoTrans_28_N"/>
</dbReference>
<evidence type="ECO:0008006" key="7">
    <source>
        <dbReference type="Google" id="ProtNLM"/>
    </source>
</evidence>
<feature type="region of interest" description="Disordered" evidence="2">
    <location>
        <begin position="1"/>
        <end position="24"/>
    </location>
</feature>
<dbReference type="GO" id="GO:0005975">
    <property type="term" value="P:carbohydrate metabolic process"/>
    <property type="evidence" value="ECO:0007669"/>
    <property type="project" value="InterPro"/>
</dbReference>
<evidence type="ECO:0000256" key="2">
    <source>
        <dbReference type="SAM" id="MobiDB-lite"/>
    </source>
</evidence>
<evidence type="ECO:0000259" key="4">
    <source>
        <dbReference type="Pfam" id="PF06722"/>
    </source>
</evidence>
<dbReference type="FunFam" id="3.40.50.2000:FF:000100">
    <property type="entry name" value="Glycosyltransferase family 1 protein"/>
    <property type="match status" value="1"/>
</dbReference>
<feature type="domain" description="Erythromycin biosynthesis protein CIII-like C-terminal" evidence="4">
    <location>
        <begin position="413"/>
        <end position="497"/>
    </location>
</feature>
<feature type="domain" description="Glycosyltransferase family 28 N-terminal" evidence="3">
    <location>
        <begin position="96"/>
        <end position="244"/>
    </location>
</feature>
<reference evidence="5" key="1">
    <citation type="journal article" date="2021" name="Nat. Commun.">
        <title>Genetic determinants of endophytism in the Arabidopsis root mycobiome.</title>
        <authorList>
            <person name="Mesny F."/>
            <person name="Miyauchi S."/>
            <person name="Thiergart T."/>
            <person name="Pickel B."/>
            <person name="Atanasova L."/>
            <person name="Karlsson M."/>
            <person name="Huettel B."/>
            <person name="Barry K.W."/>
            <person name="Haridas S."/>
            <person name="Chen C."/>
            <person name="Bauer D."/>
            <person name="Andreopoulos W."/>
            <person name="Pangilinan J."/>
            <person name="LaButti K."/>
            <person name="Riley R."/>
            <person name="Lipzen A."/>
            <person name="Clum A."/>
            <person name="Drula E."/>
            <person name="Henrissat B."/>
            <person name="Kohler A."/>
            <person name="Grigoriev I.V."/>
            <person name="Martin F.M."/>
            <person name="Hacquard S."/>
        </authorList>
    </citation>
    <scope>NUCLEOTIDE SEQUENCE</scope>
    <source>
        <strain evidence="5">MPI-CAGE-AT-0147</strain>
    </source>
</reference>
<evidence type="ECO:0000313" key="5">
    <source>
        <dbReference type="EMBL" id="KAH7123152.1"/>
    </source>
</evidence>
<dbReference type="InterPro" id="IPR010610">
    <property type="entry name" value="EryCIII-like_C"/>
</dbReference>
<accession>A0A9P9IK32</accession>
<gene>
    <name evidence="5" type="ORF">EDB81DRAFT_913302</name>
</gene>
<dbReference type="Pfam" id="PF06722">
    <property type="entry name" value="EryCIII-like_C"/>
    <property type="match status" value="1"/>
</dbReference>
<dbReference type="Pfam" id="PF03033">
    <property type="entry name" value="Glyco_transf_28"/>
    <property type="match status" value="1"/>
</dbReference>
<comment type="caution">
    <text evidence="5">The sequence shown here is derived from an EMBL/GenBank/DDBJ whole genome shotgun (WGS) entry which is preliminary data.</text>
</comment>
<sequence length="825" mass="90426">MTDHNDPSIKLDEPRTASNSVVSRDLLTKHPAVKDDGRLDIDLDSRVVKSLSLFLPNLKDIPTRNSQQEGSIPPYEYNSTQNTDLNSFPFPIKLNIVIQVVGSRGDVQPFVALGTELQRHGHRVRLATHDVFDSFVRAAELEFFPIGGDPAELMAYMVRNPGLIPSMRSLRDGDIQKKRKMISEMLRGFWKSCIEPDSASSAPFVADAIIANPPSFAHLHCAQALGIPVHLMFTMPWTSTRAFPHPLANIKVGKGSRTEPLTANYISYAVVEFLTWQGLGDIINLFRESIDLEPVAFSEGPRLAETLKIPFTYCWSPALVPKPADWGSHIDVCGFFFRDPPSYTPPPDLDEFLKSGPPPIYIGFGSIVIEDPEQMSAIILEAVDITGTRALISRGWSKLDGPQSEKVMFLGDCPHEWLFQHVAAVVHHGGAGTTACGLLNGRPTIIIPFFGDQPFWGDMVATAGAGPDPIPQKSLTVESLVRAIEFCLTPEATKAAQGIEAKMKTESGVKAAVSSFHANLPSNDIECEVLRGDPAAWVYERRGTRIRLSKIAAEILSRHLKLEFRRLRLHESRRIIIETRRWDPITGTVSAAMGVSADLIKAATDIITRPVQAYRGHRHVQPGDLTVIQSTAQLNAALASTEVETDKTPKTTTTATVASMGTFLKHYASGLVIVPFAFTEGFRSVPLLYGEDVRDYGEIHDWKSGAVVGAKAVVYGLLDGVGGLFILPYQGGRKQGPFGIIKGAGKGVIGLSSKLFTAAMGVAVYPLQGIYKSIWAATNSSTRHSIQLARRIEGQYLTDKARPEKIHDKVVMDLFDVLKERSLPS</sequence>
<dbReference type="OrthoDB" id="5835829at2759"/>
<evidence type="ECO:0000259" key="3">
    <source>
        <dbReference type="Pfam" id="PF03033"/>
    </source>
</evidence>
<dbReference type="CDD" id="cd03784">
    <property type="entry name" value="GT1_Gtf-like"/>
    <property type="match status" value="1"/>
</dbReference>
<dbReference type="PANTHER" id="PTHR48050">
    <property type="entry name" value="STEROL 3-BETA-GLUCOSYLTRANSFERASE"/>
    <property type="match status" value="1"/>
</dbReference>
<dbReference type="Proteomes" id="UP000738349">
    <property type="component" value="Unassembled WGS sequence"/>
</dbReference>
<dbReference type="GO" id="GO:0016906">
    <property type="term" value="F:sterol 3-beta-glucosyltransferase activity"/>
    <property type="evidence" value="ECO:0007669"/>
    <property type="project" value="UniProtKB-ARBA"/>
</dbReference>
<dbReference type="FunFam" id="3.40.50.2000:FF:000009">
    <property type="entry name" value="Sterol 3-beta-glucosyltransferase UGT80A2"/>
    <property type="match status" value="1"/>
</dbReference>
<dbReference type="EMBL" id="JAGMUV010000023">
    <property type="protein sequence ID" value="KAH7123152.1"/>
    <property type="molecule type" value="Genomic_DNA"/>
</dbReference>
<feature type="compositionally biased region" description="Basic and acidic residues" evidence="2">
    <location>
        <begin position="1"/>
        <end position="15"/>
    </location>
</feature>
<dbReference type="AlphaFoldDB" id="A0A9P9IK32"/>
<proteinExistence type="predicted"/>